<reference evidence="3" key="1">
    <citation type="submission" date="2015-09" db="EMBL/GenBank/DDBJ databases">
        <authorList>
            <person name="Fill T.P."/>
            <person name="Baretta J.F."/>
            <person name="de Almeida L.G."/>
            <person name="Rocha M."/>
            <person name="de Souza D.H."/>
            <person name="Malavazi I."/>
            <person name="Cerdeira L.T."/>
            <person name="Hong H."/>
            <person name="Samborskyy M."/>
            <person name="de Vasconcelos A.T."/>
            <person name="Leadlay P."/>
            <person name="Rodrigues-Filho E."/>
        </authorList>
    </citation>
    <scope>NUCLEOTIDE SEQUENCE [LARGE SCALE GENOMIC DNA]</scope>
    <source>
        <strain evidence="3">LaBioMMi 136</strain>
    </source>
</reference>
<protein>
    <submittedName>
        <fullName evidence="2">Uncharacterized protein</fullName>
    </submittedName>
</protein>
<proteinExistence type="predicted"/>
<evidence type="ECO:0000256" key="1">
    <source>
        <dbReference type="SAM" id="MobiDB-lite"/>
    </source>
</evidence>
<feature type="compositionally biased region" description="Basic and acidic residues" evidence="1">
    <location>
        <begin position="73"/>
        <end position="89"/>
    </location>
</feature>
<dbReference type="Proteomes" id="UP000190744">
    <property type="component" value="Unassembled WGS sequence"/>
</dbReference>
<dbReference type="EMBL" id="LJBN01000125">
    <property type="protein sequence ID" value="OOQ87405.1"/>
    <property type="molecule type" value="Genomic_DNA"/>
</dbReference>
<name>A0A1S9RPH9_PENBI</name>
<gene>
    <name evidence="2" type="ORF">PEBR_17352</name>
</gene>
<evidence type="ECO:0000313" key="2">
    <source>
        <dbReference type="EMBL" id="OOQ87405.1"/>
    </source>
</evidence>
<evidence type="ECO:0000313" key="3">
    <source>
        <dbReference type="Proteomes" id="UP000190744"/>
    </source>
</evidence>
<sequence length="169" mass="18159">MWGSEDLPTGRSASVNERGKMAFGPHTCCEQLTQNANANVIKFTLGMFITPNRRPPINNSACRSPRVGGASPRHADTDTVRREQGRDDVGLSSVVSSPSQMPSGAGIVRERSWLLPGGAFGIFACNSSVNLVVHKSHATRLVCIGPLPILDGLRKIIEESEALKPPFPK</sequence>
<accession>A0A1S9RPH9</accession>
<comment type="caution">
    <text evidence="2">The sequence shown here is derived from an EMBL/GenBank/DDBJ whole genome shotgun (WGS) entry which is preliminary data.</text>
</comment>
<feature type="region of interest" description="Disordered" evidence="1">
    <location>
        <begin position="54"/>
        <end position="103"/>
    </location>
</feature>
<feature type="compositionally biased region" description="Low complexity" evidence="1">
    <location>
        <begin position="92"/>
        <end position="103"/>
    </location>
</feature>
<organism evidence="2 3">
    <name type="scientific">Penicillium brasilianum</name>
    <dbReference type="NCBI Taxonomy" id="104259"/>
    <lineage>
        <taxon>Eukaryota</taxon>
        <taxon>Fungi</taxon>
        <taxon>Dikarya</taxon>
        <taxon>Ascomycota</taxon>
        <taxon>Pezizomycotina</taxon>
        <taxon>Eurotiomycetes</taxon>
        <taxon>Eurotiomycetidae</taxon>
        <taxon>Eurotiales</taxon>
        <taxon>Aspergillaceae</taxon>
        <taxon>Penicillium</taxon>
    </lineage>
</organism>
<dbReference type="AlphaFoldDB" id="A0A1S9RPH9"/>